<dbReference type="Pfam" id="PF02615">
    <property type="entry name" value="Ldh_2"/>
    <property type="match status" value="1"/>
</dbReference>
<dbReference type="InterPro" id="IPR043143">
    <property type="entry name" value="Mal/L-sulf/L-lact_DH-like_NADP"/>
</dbReference>
<dbReference type="InterPro" id="IPR003767">
    <property type="entry name" value="Malate/L-lactate_DH-like"/>
</dbReference>
<protein>
    <submittedName>
        <fullName evidence="3">Ureidoglycolate dehydrogenase</fullName>
        <ecNumber evidence="3">1.1.1.154</ecNumber>
    </submittedName>
</protein>
<feature type="non-terminal residue" evidence="3">
    <location>
        <position position="263"/>
    </location>
</feature>
<dbReference type="PANTHER" id="PTHR11091:SF0">
    <property type="entry name" value="MALATE DEHYDROGENASE"/>
    <property type="match status" value="1"/>
</dbReference>
<evidence type="ECO:0000256" key="2">
    <source>
        <dbReference type="ARBA" id="ARBA00023002"/>
    </source>
</evidence>
<organism evidence="3">
    <name type="scientific">uncultured Microvirga sp</name>
    <dbReference type="NCBI Taxonomy" id="412392"/>
    <lineage>
        <taxon>Bacteria</taxon>
        <taxon>Pseudomonadati</taxon>
        <taxon>Pseudomonadota</taxon>
        <taxon>Alphaproteobacteria</taxon>
        <taxon>Hyphomicrobiales</taxon>
        <taxon>Methylobacteriaceae</taxon>
        <taxon>Microvirga</taxon>
        <taxon>environmental samples</taxon>
    </lineage>
</organism>
<dbReference type="Gene3D" id="3.30.1370.60">
    <property type="entry name" value="Hypothetical oxidoreductase yiak, domain 2"/>
    <property type="match status" value="1"/>
</dbReference>
<gene>
    <name evidence="3" type="ORF">AVDCRST_MAG90-2107</name>
</gene>
<keyword evidence="2 3" id="KW-0560">Oxidoreductase</keyword>
<dbReference type="GO" id="GO:0009040">
    <property type="term" value="F:ureidoglycolate dehydrogenase activity"/>
    <property type="evidence" value="ECO:0007669"/>
    <property type="project" value="UniProtKB-EC"/>
</dbReference>
<evidence type="ECO:0000256" key="1">
    <source>
        <dbReference type="ARBA" id="ARBA00006056"/>
    </source>
</evidence>
<dbReference type="InterPro" id="IPR043144">
    <property type="entry name" value="Mal/L-sulf/L-lact_DH-like_ah"/>
</dbReference>
<dbReference type="InterPro" id="IPR036111">
    <property type="entry name" value="Mal/L-sulfo/L-lacto_DH-like_sf"/>
</dbReference>
<reference evidence="3" key="1">
    <citation type="submission" date="2020-02" db="EMBL/GenBank/DDBJ databases">
        <authorList>
            <person name="Meier V. D."/>
        </authorList>
    </citation>
    <scope>NUCLEOTIDE SEQUENCE</scope>
    <source>
        <strain evidence="3">AVDCRST_MAG90</strain>
    </source>
</reference>
<accession>A0A6J4LYS0</accession>
<dbReference type="SUPFAM" id="SSF89733">
    <property type="entry name" value="L-sulfolactate dehydrogenase-like"/>
    <property type="match status" value="1"/>
</dbReference>
<evidence type="ECO:0000313" key="3">
    <source>
        <dbReference type="EMBL" id="CAA9344353.1"/>
    </source>
</evidence>
<sequence>MPVLTLASAEDLVAETLVRCRTREKNARIVARALVAAEADGLKGHGLSRLPSYAAQAKAGKIDGGAEPVVSRPKPTVVAVDAAHGFAFPAIEAAGAALPEAARMQGVADSPIRRSHHCGAAGHPVERLAEGGLVALLFANTPAAIAPWGGSRGVFGTNPIAFACPLPGRAPIVVDLSLSKVARGNVLAAKQRGEPIPEGWAFDAEGRPTTDPQAALDGTMAPLGDAKGTALALMVELLAAGLTGAVYAADASSFLDAEGPPPG</sequence>
<name>A0A6J4LYS0_9HYPH</name>
<dbReference type="EMBL" id="CADCUC010000412">
    <property type="protein sequence ID" value="CAA9344353.1"/>
    <property type="molecule type" value="Genomic_DNA"/>
</dbReference>
<dbReference type="EC" id="1.1.1.154" evidence="3"/>
<comment type="similarity">
    <text evidence="1">Belongs to the LDH2/MDH2 oxidoreductase family.</text>
</comment>
<dbReference type="Gene3D" id="1.10.1530.10">
    <property type="match status" value="1"/>
</dbReference>
<dbReference type="AlphaFoldDB" id="A0A6J4LYS0"/>
<proteinExistence type="inferred from homology"/>
<dbReference type="PANTHER" id="PTHR11091">
    <property type="entry name" value="OXIDOREDUCTASE-RELATED"/>
    <property type="match status" value="1"/>
</dbReference>